<sequence>MGGGSRRHTADERERPLMDRFYQAKGIVLLMLFAYAQYHGWSVFGSDEDKSAPRTLGSSVYHK</sequence>
<evidence type="ECO:0000313" key="2">
    <source>
        <dbReference type="EMBL" id="BBL71110.1"/>
    </source>
</evidence>
<evidence type="ECO:0000313" key="3">
    <source>
        <dbReference type="Proteomes" id="UP000824988"/>
    </source>
</evidence>
<feature type="transmembrane region" description="Helical" evidence="1">
    <location>
        <begin position="21"/>
        <end position="38"/>
    </location>
</feature>
<reference evidence="2" key="1">
    <citation type="submission" date="2019-06" db="EMBL/GenBank/DDBJ databases">
        <title>Complete genome sequence of Methylogaea oryzae strain JCM16910.</title>
        <authorList>
            <person name="Asakawa S."/>
        </authorList>
    </citation>
    <scope>NUCLEOTIDE SEQUENCE</scope>
    <source>
        <strain evidence="2">E10</strain>
    </source>
</reference>
<organism evidence="2 3">
    <name type="scientific">Methylogaea oryzae</name>
    <dbReference type="NCBI Taxonomy" id="1295382"/>
    <lineage>
        <taxon>Bacteria</taxon>
        <taxon>Pseudomonadati</taxon>
        <taxon>Pseudomonadota</taxon>
        <taxon>Gammaproteobacteria</taxon>
        <taxon>Methylococcales</taxon>
        <taxon>Methylococcaceae</taxon>
        <taxon>Methylogaea</taxon>
    </lineage>
</organism>
<keyword evidence="3" id="KW-1185">Reference proteome</keyword>
<dbReference type="KEGG" id="moz:MoryE10_17160"/>
<keyword evidence="1" id="KW-1133">Transmembrane helix</keyword>
<proteinExistence type="predicted"/>
<protein>
    <submittedName>
        <fullName evidence="2">Uncharacterized protein</fullName>
    </submittedName>
</protein>
<gene>
    <name evidence="2" type="ORF">MoryE10_17160</name>
</gene>
<dbReference type="Proteomes" id="UP000824988">
    <property type="component" value="Chromosome"/>
</dbReference>
<accession>A0A8D4VRL0</accession>
<keyword evidence="1" id="KW-0812">Transmembrane</keyword>
<name>A0A8D4VRL0_9GAMM</name>
<evidence type="ECO:0000256" key="1">
    <source>
        <dbReference type="SAM" id="Phobius"/>
    </source>
</evidence>
<keyword evidence="1" id="KW-0472">Membrane</keyword>
<dbReference type="AlphaFoldDB" id="A0A8D4VRL0"/>
<dbReference type="EMBL" id="AP019782">
    <property type="protein sequence ID" value="BBL71110.1"/>
    <property type="molecule type" value="Genomic_DNA"/>
</dbReference>